<evidence type="ECO:0000313" key="3">
    <source>
        <dbReference type="Proteomes" id="UP000177081"/>
    </source>
</evidence>
<organism evidence="2 3">
    <name type="scientific">Candidatus Wildermuthbacteria bacterium RIFCSPLOWO2_01_FULL_48_35</name>
    <dbReference type="NCBI Taxonomy" id="1802463"/>
    <lineage>
        <taxon>Bacteria</taxon>
        <taxon>Candidatus Wildermuthiibacteriota</taxon>
    </lineage>
</organism>
<proteinExistence type="predicted"/>
<name>A0A1G2RS23_9BACT</name>
<evidence type="ECO:0000259" key="1">
    <source>
        <dbReference type="Pfam" id="PF10593"/>
    </source>
</evidence>
<feature type="domain" description="Putative endonuclease Z1" evidence="1">
    <location>
        <begin position="321"/>
        <end position="543"/>
    </location>
</feature>
<dbReference type="Proteomes" id="UP000177081">
    <property type="component" value="Unassembled WGS sequence"/>
</dbReference>
<gene>
    <name evidence="2" type="ORF">A3A32_03240</name>
</gene>
<reference evidence="2 3" key="1">
    <citation type="journal article" date="2016" name="Nat. Commun.">
        <title>Thousands of microbial genomes shed light on interconnected biogeochemical processes in an aquifer system.</title>
        <authorList>
            <person name="Anantharaman K."/>
            <person name="Brown C.T."/>
            <person name="Hug L.A."/>
            <person name="Sharon I."/>
            <person name="Castelle C.J."/>
            <person name="Probst A.J."/>
            <person name="Thomas B.C."/>
            <person name="Singh A."/>
            <person name="Wilkins M.J."/>
            <person name="Karaoz U."/>
            <person name="Brodie E.L."/>
            <person name="Williams K.H."/>
            <person name="Hubbard S.S."/>
            <person name="Banfield J.F."/>
        </authorList>
    </citation>
    <scope>NUCLEOTIDE SEQUENCE [LARGE SCALE GENOMIC DNA]</scope>
</reference>
<dbReference type="EMBL" id="MHUI01000021">
    <property type="protein sequence ID" value="OHA74841.1"/>
    <property type="molecule type" value="Genomic_DNA"/>
</dbReference>
<sequence>MASSNLNDYFFMTAINKNGENFKETLDAVKPKLVQLARKEATENAEQIVSAIVKTYEDKVKAGEVGKEGDGPTDRVAKVDEPVSTGLVYGRIQSGKTRAMITSSALAFDNKFQAVVVITSNNNRLVEQTRQDFANGLPGGIRVYSKTHFKREVEQAKQILKSGIGGIVIVCSKGATRLHQAIEFLRKIEASEYPAIIFDDEGDQATLDTNNLKRSKKNPLIAPSKIHQLIHDPAIDSLRKALPRHVFVSVTGTPSGIVLQNIDNKSRPSFIELLRPGKDYVGGETFFSEPNPSKNKLVSLIDGNERIELLDGDTAELPNGLKNSIRFFLLSSAAAGEKFGWPDDGKDKGYKLLCHPSVKTKDQEKVANLVTKYLGDLAGAFTSKTHHLYNDMETSYDSLKKQTKSVPSLDTLLQIISRNFNSREILLINKNTTGDELTYSKYFNFLIGGNTLGRGLAIKNLLVTYYIREAKIAQMDTMYQHARMFGYRKKTLPYTRVFLPPQLHERFRQIYISDEELRKFIEKNKGSLESFPVRIAKDIRATRRCVLDARKVDILVPGTQIYPNYPFFKSPEADDVFTKVIGKLSSLFPEYTDRNKGREGKKISTEEAKKLISMIKTGGTNVWNDKKIPAILSYLSQEFKNGIMLKFRKANRAPGENGLLAQGVLAGTDVAADVAGNKPVLWIFQVEFTGKKPAGWNGNPFIYPTLVLPEKAQLIVFNKS</sequence>
<dbReference type="Pfam" id="PF10593">
    <property type="entry name" value="Z1"/>
    <property type="match status" value="1"/>
</dbReference>
<dbReference type="InterPro" id="IPR018310">
    <property type="entry name" value="Put_endonuclease_Z1-dom"/>
</dbReference>
<accession>A0A1G2RS23</accession>
<protein>
    <recommendedName>
        <fullName evidence="1">Putative endonuclease Z1 domain-containing protein</fullName>
    </recommendedName>
</protein>
<comment type="caution">
    <text evidence="2">The sequence shown here is derived from an EMBL/GenBank/DDBJ whole genome shotgun (WGS) entry which is preliminary data.</text>
</comment>
<evidence type="ECO:0000313" key="2">
    <source>
        <dbReference type="EMBL" id="OHA74841.1"/>
    </source>
</evidence>
<dbReference type="AlphaFoldDB" id="A0A1G2RS23"/>